<feature type="transmembrane region" description="Helical" evidence="6">
    <location>
        <begin position="80"/>
        <end position="96"/>
    </location>
</feature>
<keyword evidence="2" id="KW-1003">Cell membrane</keyword>
<evidence type="ECO:0000256" key="4">
    <source>
        <dbReference type="ARBA" id="ARBA00022989"/>
    </source>
</evidence>
<evidence type="ECO:0000256" key="1">
    <source>
        <dbReference type="ARBA" id="ARBA00004651"/>
    </source>
</evidence>
<dbReference type="KEGG" id="mpau:ZMTM_10840"/>
<keyword evidence="9" id="KW-1185">Reference proteome</keyword>
<evidence type="ECO:0000313" key="9">
    <source>
        <dbReference type="Proteomes" id="UP000826722"/>
    </source>
</evidence>
<organism evidence="8 9">
    <name type="scientific">Methyloradius palustris</name>
    <dbReference type="NCBI Taxonomy" id="2778876"/>
    <lineage>
        <taxon>Bacteria</taxon>
        <taxon>Pseudomonadati</taxon>
        <taxon>Pseudomonadota</taxon>
        <taxon>Betaproteobacteria</taxon>
        <taxon>Nitrosomonadales</taxon>
        <taxon>Methylophilaceae</taxon>
        <taxon>Methyloradius</taxon>
    </lineage>
</organism>
<sequence length="282" mass="31342">MSYSLLIGVIALAALTMIWTLFQIAESGLKKQKQTLQKTAATSLQEMFIFVDATRLFYFNILAFVFVPAIVYVITENPVFALGAGVATVIGPRFYVARLKKIRIKKFEEQLPDALLMVSGSLRAGASLNVALESMVSETKPPISQEFELMLREQRVGVDLDTALQNMEKRMPIQDFIMVISGMRISREVGGNLADTLEGIADTLRKKITMEGKIQALTAQGRIQGIVMTCLPLFLMMILKQMEPEAMAPLFNTWYGWVTLGVVGVMECVGYIFIAKIVNIDV</sequence>
<dbReference type="Gene3D" id="1.20.81.30">
    <property type="entry name" value="Type II secretion system (T2SS), domain F"/>
    <property type="match status" value="1"/>
</dbReference>
<evidence type="ECO:0000313" key="8">
    <source>
        <dbReference type="EMBL" id="BCM24825.1"/>
    </source>
</evidence>
<keyword evidence="5 6" id="KW-0472">Membrane</keyword>
<dbReference type="InterPro" id="IPR018076">
    <property type="entry name" value="T2SS_GspF_dom"/>
</dbReference>
<dbReference type="RefSeq" id="WP_221765320.1">
    <property type="nucleotide sequence ID" value="NZ_AP024110.1"/>
</dbReference>
<name>A0A8D5G336_9PROT</name>
<dbReference type="PANTHER" id="PTHR35007:SF1">
    <property type="entry name" value="PILUS ASSEMBLY PROTEIN"/>
    <property type="match status" value="1"/>
</dbReference>
<dbReference type="Pfam" id="PF00482">
    <property type="entry name" value="T2SSF"/>
    <property type="match status" value="1"/>
</dbReference>
<dbReference type="GO" id="GO:0005886">
    <property type="term" value="C:plasma membrane"/>
    <property type="evidence" value="ECO:0007669"/>
    <property type="project" value="UniProtKB-SubCell"/>
</dbReference>
<gene>
    <name evidence="8" type="ORF">ZMTM_10840</name>
</gene>
<evidence type="ECO:0000256" key="2">
    <source>
        <dbReference type="ARBA" id="ARBA00022475"/>
    </source>
</evidence>
<protein>
    <submittedName>
        <fullName evidence="8">Membrane protein</fullName>
    </submittedName>
</protein>
<reference evidence="8" key="1">
    <citation type="journal article" date="2021" name="Arch. Microbiol.">
        <title>Methyloradius palustris gen. nov., sp. nov., a methanol-oxidizing bacterium isolated from snow.</title>
        <authorList>
            <person name="Miyadera T."/>
            <person name="Kojima H."/>
            <person name="Fukui M."/>
        </authorList>
    </citation>
    <scope>NUCLEOTIDE SEQUENCE</scope>
    <source>
        <strain evidence="8">Zm11</strain>
    </source>
</reference>
<feature type="transmembrane region" description="Helical" evidence="6">
    <location>
        <begin position="223"/>
        <end position="242"/>
    </location>
</feature>
<dbReference type="PANTHER" id="PTHR35007">
    <property type="entry name" value="INTEGRAL MEMBRANE PROTEIN-RELATED"/>
    <property type="match status" value="1"/>
</dbReference>
<accession>A0A8D5G336</accession>
<keyword evidence="3 6" id="KW-0812">Transmembrane</keyword>
<dbReference type="AlphaFoldDB" id="A0A8D5G336"/>
<dbReference type="InterPro" id="IPR042094">
    <property type="entry name" value="T2SS_GspF_sf"/>
</dbReference>
<keyword evidence="4 6" id="KW-1133">Transmembrane helix</keyword>
<feature type="transmembrane region" description="Helical" evidence="6">
    <location>
        <begin position="6"/>
        <end position="25"/>
    </location>
</feature>
<feature type="transmembrane region" description="Helical" evidence="6">
    <location>
        <begin position="56"/>
        <end position="74"/>
    </location>
</feature>
<evidence type="ECO:0000256" key="3">
    <source>
        <dbReference type="ARBA" id="ARBA00022692"/>
    </source>
</evidence>
<evidence type="ECO:0000259" key="7">
    <source>
        <dbReference type="Pfam" id="PF00482"/>
    </source>
</evidence>
<evidence type="ECO:0000256" key="5">
    <source>
        <dbReference type="ARBA" id="ARBA00023136"/>
    </source>
</evidence>
<proteinExistence type="predicted"/>
<evidence type="ECO:0000256" key="6">
    <source>
        <dbReference type="SAM" id="Phobius"/>
    </source>
</evidence>
<feature type="domain" description="Type II secretion system protein GspF" evidence="7">
    <location>
        <begin position="117"/>
        <end position="238"/>
    </location>
</feature>
<dbReference type="Proteomes" id="UP000826722">
    <property type="component" value="Chromosome"/>
</dbReference>
<dbReference type="EMBL" id="AP024110">
    <property type="protein sequence ID" value="BCM24825.1"/>
    <property type="molecule type" value="Genomic_DNA"/>
</dbReference>
<feature type="transmembrane region" description="Helical" evidence="6">
    <location>
        <begin position="254"/>
        <end position="274"/>
    </location>
</feature>
<comment type="subcellular location">
    <subcellularLocation>
        <location evidence="1">Cell membrane</location>
        <topology evidence="1">Multi-pass membrane protein</topology>
    </subcellularLocation>
</comment>